<organism evidence="1 2">
    <name type="scientific">Hominibacterium faecale</name>
    <dbReference type="NCBI Taxonomy" id="2839743"/>
    <lineage>
        <taxon>Bacteria</taxon>
        <taxon>Bacillati</taxon>
        <taxon>Bacillota</taxon>
        <taxon>Clostridia</taxon>
        <taxon>Peptostreptococcales</taxon>
        <taxon>Anaerovoracaceae</taxon>
        <taxon>Hominibacterium</taxon>
    </lineage>
</organism>
<reference evidence="1" key="1">
    <citation type="submission" date="2022-09" db="EMBL/GenBank/DDBJ databases">
        <title>Culturomic study of gut microbiota in children with autism spectrum disorder.</title>
        <authorList>
            <person name="Efimov B.A."/>
            <person name="Chaplin A.V."/>
            <person name="Sokolova S.R."/>
            <person name="Pikina A.P."/>
            <person name="Korzhanova M."/>
            <person name="Belova V."/>
            <person name="Korostin D."/>
        </authorList>
    </citation>
    <scope>NUCLEOTIDE SEQUENCE</scope>
    <source>
        <strain evidence="1">ASD5510</strain>
    </source>
</reference>
<dbReference type="EMBL" id="JAOSHN010000006">
    <property type="protein sequence ID" value="MCU7379770.1"/>
    <property type="molecule type" value="Genomic_DNA"/>
</dbReference>
<accession>A0A9J6QTX5</accession>
<comment type="caution">
    <text evidence="1">The sequence shown here is derived from an EMBL/GenBank/DDBJ whole genome shotgun (WGS) entry which is preliminary data.</text>
</comment>
<name>A0A9J6QTX5_9FIRM</name>
<gene>
    <name evidence="1" type="ORF">OBO34_15605</name>
</gene>
<dbReference type="Proteomes" id="UP001065549">
    <property type="component" value="Unassembled WGS sequence"/>
</dbReference>
<dbReference type="AlphaFoldDB" id="A0A9J6QTX5"/>
<sequence length="317" mass="36607">MRLRDLLNDQTEVKKEILIGREIEVQEKKALLLGLRELDEVEDGELITVSRLLILHEDYMADYDDWDEDEEWEEEEAETNRQLLIESMETDGDVSVTDIEAFHINGTRYETDEINVSYLEEQPYEEIMLIKHFAEKGCVPQEWMDKDVDMLALAAYDVEPAMFGVSWDADILGITAEMAEPIEEVLVGKVIRCSCGHYDMPKTFAIKGKNGEDVTVRIHGVYLHNIWTDVSCLDMDFSELEEYCDRDERLLVVEYSTDENLQLEFYTKDYLDAPADVDEPFSGIGLLSDENHERCVVDVVPADFEDEVEIELLSYTV</sequence>
<protein>
    <submittedName>
        <fullName evidence="1">Uncharacterized protein</fullName>
    </submittedName>
</protein>
<proteinExistence type="predicted"/>
<dbReference type="RefSeq" id="WP_253020885.1">
    <property type="nucleotide sequence ID" value="NZ_JAOSHN010000006.1"/>
</dbReference>
<keyword evidence="2" id="KW-1185">Reference proteome</keyword>
<evidence type="ECO:0000313" key="1">
    <source>
        <dbReference type="EMBL" id="MCU7379770.1"/>
    </source>
</evidence>
<evidence type="ECO:0000313" key="2">
    <source>
        <dbReference type="Proteomes" id="UP001065549"/>
    </source>
</evidence>